<dbReference type="RefSeq" id="XP_004025006.1">
    <property type="nucleotide sequence ID" value="XM_004024957.1"/>
</dbReference>
<dbReference type="GO" id="GO:0005524">
    <property type="term" value="F:ATP binding"/>
    <property type="evidence" value="ECO:0007669"/>
    <property type="project" value="UniProtKB-UniRule"/>
</dbReference>
<evidence type="ECO:0000256" key="6">
    <source>
        <dbReference type="ARBA" id="ARBA00022840"/>
    </source>
</evidence>
<keyword evidence="6 7" id="KW-0067">ATP-binding</keyword>
<dbReference type="PROSITE" id="PS00107">
    <property type="entry name" value="PROTEIN_KINASE_ATP"/>
    <property type="match status" value="1"/>
</dbReference>
<dbReference type="eggNOG" id="KOG0575">
    <property type="taxonomic scope" value="Eukaryota"/>
</dbReference>
<dbReference type="Pfam" id="PF00069">
    <property type="entry name" value="Pkinase"/>
    <property type="match status" value="1"/>
</dbReference>
<dbReference type="GO" id="GO:0004674">
    <property type="term" value="F:protein serine/threonine kinase activity"/>
    <property type="evidence" value="ECO:0007669"/>
    <property type="project" value="UniProtKB-KW"/>
</dbReference>
<dbReference type="AlphaFoldDB" id="G0R4P8"/>
<dbReference type="SMART" id="SM00220">
    <property type="entry name" value="S_TKc"/>
    <property type="match status" value="1"/>
</dbReference>
<protein>
    <submittedName>
        <fullName evidence="10">Protein kinase domain protein</fullName>
        <ecNumber evidence="10">2.7.11.21</ecNumber>
    </submittedName>
</protein>
<dbReference type="GeneID" id="14903626"/>
<dbReference type="EMBL" id="GL984353">
    <property type="protein sequence ID" value="EGR27554.1"/>
    <property type="molecule type" value="Genomic_DNA"/>
</dbReference>
<reference evidence="10 11" key="1">
    <citation type="submission" date="2011-07" db="EMBL/GenBank/DDBJ databases">
        <authorList>
            <person name="Coyne R."/>
            <person name="Brami D."/>
            <person name="Johnson J."/>
            <person name="Hostetler J."/>
            <person name="Hannick L."/>
            <person name="Clark T."/>
            <person name="Cassidy-Hanley D."/>
            <person name="Inman J."/>
        </authorList>
    </citation>
    <scope>NUCLEOTIDE SEQUENCE [LARGE SCALE GENOMIC DNA]</scope>
    <source>
        <strain evidence="10 11">G5</strain>
    </source>
</reference>
<dbReference type="InterPro" id="IPR011009">
    <property type="entry name" value="Kinase-like_dom_sf"/>
</dbReference>
<feature type="binding site" evidence="7">
    <location>
        <position position="52"/>
    </location>
    <ligand>
        <name>ATP</name>
        <dbReference type="ChEBI" id="CHEBI:30616"/>
    </ligand>
</feature>
<dbReference type="Proteomes" id="UP000008983">
    <property type="component" value="Unassembled WGS sequence"/>
</dbReference>
<dbReference type="InterPro" id="IPR008271">
    <property type="entry name" value="Ser/Thr_kinase_AS"/>
</dbReference>
<keyword evidence="11" id="KW-1185">Reference proteome</keyword>
<dbReference type="FunFam" id="1.10.510.10:FF:000571">
    <property type="entry name" value="Maternal embryonic leucine zipper kinase"/>
    <property type="match status" value="1"/>
</dbReference>
<keyword evidence="5 10" id="KW-0418">Kinase</keyword>
<dbReference type="Gene3D" id="1.10.510.10">
    <property type="entry name" value="Transferase(Phosphotransferase) domain 1"/>
    <property type="match status" value="1"/>
</dbReference>
<keyword evidence="2 8" id="KW-0723">Serine/threonine-protein kinase</keyword>
<organism evidence="10 11">
    <name type="scientific">Ichthyophthirius multifiliis</name>
    <name type="common">White spot disease agent</name>
    <name type="synonym">Ich</name>
    <dbReference type="NCBI Taxonomy" id="5932"/>
    <lineage>
        <taxon>Eukaryota</taxon>
        <taxon>Sar</taxon>
        <taxon>Alveolata</taxon>
        <taxon>Ciliophora</taxon>
        <taxon>Intramacronucleata</taxon>
        <taxon>Oligohymenophorea</taxon>
        <taxon>Hymenostomatida</taxon>
        <taxon>Ophryoglenina</taxon>
        <taxon>Ichthyophthirius</taxon>
    </lineage>
</organism>
<keyword evidence="4 7" id="KW-0547">Nucleotide-binding</keyword>
<comment type="subunit">
    <text evidence="1">Monomer.</text>
</comment>
<dbReference type="InParanoid" id="G0R4P8"/>
<evidence type="ECO:0000256" key="5">
    <source>
        <dbReference type="ARBA" id="ARBA00022777"/>
    </source>
</evidence>
<dbReference type="EC" id="2.7.11.21" evidence="10"/>
<dbReference type="PANTHER" id="PTHR24345">
    <property type="entry name" value="SERINE/THREONINE-PROTEIN KINASE PLK"/>
    <property type="match status" value="1"/>
</dbReference>
<evidence type="ECO:0000313" key="11">
    <source>
        <dbReference type="Proteomes" id="UP000008983"/>
    </source>
</evidence>
<evidence type="ECO:0000256" key="1">
    <source>
        <dbReference type="ARBA" id="ARBA00011245"/>
    </source>
</evidence>
<dbReference type="PANTHER" id="PTHR24345:SF0">
    <property type="entry name" value="CELL CYCLE SERINE_THREONINE-PROTEIN KINASE CDC5_MSD2"/>
    <property type="match status" value="1"/>
</dbReference>
<dbReference type="FunFam" id="3.30.200.20:FF:000042">
    <property type="entry name" value="Aurora kinase A"/>
    <property type="match status" value="1"/>
</dbReference>
<keyword evidence="3 10" id="KW-0808">Transferase</keyword>
<dbReference type="OMA" id="HEHAICH"/>
<comment type="similarity">
    <text evidence="8">Belongs to the protein kinase superfamily.</text>
</comment>
<evidence type="ECO:0000256" key="8">
    <source>
        <dbReference type="RuleBase" id="RU000304"/>
    </source>
</evidence>
<sequence>MNNNIIQEKKKNKDGVWYVKSSYQILQKLGKGGFAKVFLSKELQSEQQYAMKIIDKSTLKKDSFKQKLKQEISFQKQLIHENIVKYFSSFEDDNFVYIVLEYCSNETFKELLDRRKRLTEIEVQSHLLPIIQSIKFSHSKGIIHRDLKIANIFLNYKMIVKLADFGLSAQIQSEMHKRKTVCGTPNYIAPEVLKNQGHDSMVDNWAIGVIVYTLLIGKPPFEENEVENTLANIKQNRYSFPVKKYIKKKLNFQKKYNNKKVKSLIIIISKRFHLENISIKSRQKINY</sequence>
<dbReference type="SUPFAM" id="SSF56112">
    <property type="entry name" value="Protein kinase-like (PK-like)"/>
    <property type="match status" value="1"/>
</dbReference>
<name>G0R4P8_ICHMU</name>
<evidence type="ECO:0000256" key="7">
    <source>
        <dbReference type="PROSITE-ProRule" id="PRU10141"/>
    </source>
</evidence>
<dbReference type="STRING" id="857967.G0R4P8"/>
<dbReference type="InterPro" id="IPR017441">
    <property type="entry name" value="Protein_kinase_ATP_BS"/>
</dbReference>
<gene>
    <name evidence="10" type="ORF">IMG5_194170</name>
</gene>
<dbReference type="InterPro" id="IPR000719">
    <property type="entry name" value="Prot_kinase_dom"/>
</dbReference>
<evidence type="ECO:0000313" key="10">
    <source>
        <dbReference type="EMBL" id="EGR27554.1"/>
    </source>
</evidence>
<dbReference type="PROSITE" id="PS00108">
    <property type="entry name" value="PROTEIN_KINASE_ST"/>
    <property type="match status" value="1"/>
</dbReference>
<feature type="domain" description="Protein kinase" evidence="9">
    <location>
        <begin position="23"/>
        <end position="287"/>
    </location>
</feature>
<evidence type="ECO:0000256" key="3">
    <source>
        <dbReference type="ARBA" id="ARBA00022679"/>
    </source>
</evidence>
<dbReference type="GO" id="GO:0005634">
    <property type="term" value="C:nucleus"/>
    <property type="evidence" value="ECO:0007669"/>
    <property type="project" value="TreeGrafter"/>
</dbReference>
<evidence type="ECO:0000259" key="9">
    <source>
        <dbReference type="PROSITE" id="PS50011"/>
    </source>
</evidence>
<accession>G0R4P8</accession>
<evidence type="ECO:0000256" key="2">
    <source>
        <dbReference type="ARBA" id="ARBA00022527"/>
    </source>
</evidence>
<dbReference type="PROSITE" id="PS50011">
    <property type="entry name" value="PROTEIN_KINASE_DOM"/>
    <property type="match status" value="1"/>
</dbReference>
<proteinExistence type="inferred from homology"/>
<dbReference type="OrthoDB" id="408964at2759"/>
<evidence type="ECO:0000256" key="4">
    <source>
        <dbReference type="ARBA" id="ARBA00022741"/>
    </source>
</evidence>